<protein>
    <recommendedName>
        <fullName evidence="1">Glycosyl transferase family 1 domain-containing protein</fullName>
    </recommendedName>
</protein>
<organism evidence="2 3">
    <name type="scientific">Thermodesulfatator autotrophicus</name>
    <dbReference type="NCBI Taxonomy" id="1795632"/>
    <lineage>
        <taxon>Bacteria</taxon>
        <taxon>Pseudomonadati</taxon>
        <taxon>Thermodesulfobacteriota</taxon>
        <taxon>Thermodesulfobacteria</taxon>
        <taxon>Thermodesulfobacteriales</taxon>
        <taxon>Thermodesulfatatoraceae</taxon>
        <taxon>Thermodesulfatator</taxon>
    </lineage>
</organism>
<reference evidence="2 3" key="1">
    <citation type="submission" date="2016-02" db="EMBL/GenBank/DDBJ databases">
        <title>Draft genome sequence of Thermodesulfatator sp. S606.</title>
        <authorList>
            <person name="Lai Q."/>
            <person name="Cao J."/>
            <person name="Dupont S."/>
            <person name="Shao Z."/>
            <person name="Jebbar M."/>
            <person name="Alain K."/>
        </authorList>
    </citation>
    <scope>NUCLEOTIDE SEQUENCE [LARGE SCALE GENOMIC DNA]</scope>
    <source>
        <strain evidence="2 3">S606</strain>
    </source>
</reference>
<keyword evidence="3" id="KW-1185">Reference proteome</keyword>
<evidence type="ECO:0000313" key="3">
    <source>
        <dbReference type="Proteomes" id="UP000076964"/>
    </source>
</evidence>
<evidence type="ECO:0000259" key="1">
    <source>
        <dbReference type="Pfam" id="PF00534"/>
    </source>
</evidence>
<dbReference type="EMBL" id="LSFI01000063">
    <property type="protein sequence ID" value="OAG26806.1"/>
    <property type="molecule type" value="Genomic_DNA"/>
</dbReference>
<dbReference type="Proteomes" id="UP000076964">
    <property type="component" value="Unassembled WGS sequence"/>
</dbReference>
<evidence type="ECO:0000313" key="2">
    <source>
        <dbReference type="EMBL" id="OAG26806.1"/>
    </source>
</evidence>
<accession>A0A177E517</accession>
<dbReference type="STRING" id="1795632.TH606_10360"/>
<comment type="caution">
    <text evidence="2">The sequence shown here is derived from an EMBL/GenBank/DDBJ whole genome shotgun (WGS) entry which is preliminary data.</text>
</comment>
<dbReference type="AlphaFoldDB" id="A0A177E517"/>
<dbReference type="GO" id="GO:0016757">
    <property type="term" value="F:glycosyltransferase activity"/>
    <property type="evidence" value="ECO:0007669"/>
    <property type="project" value="InterPro"/>
</dbReference>
<dbReference type="PANTHER" id="PTHR45947:SF3">
    <property type="entry name" value="SULFOQUINOVOSYL TRANSFERASE SQD2"/>
    <property type="match status" value="1"/>
</dbReference>
<dbReference type="InterPro" id="IPR001296">
    <property type="entry name" value="Glyco_trans_1"/>
</dbReference>
<dbReference type="RefSeq" id="WP_068543741.1">
    <property type="nucleotide sequence ID" value="NZ_LSFI01000063.1"/>
</dbReference>
<gene>
    <name evidence="2" type="ORF">TH606_10360</name>
</gene>
<name>A0A177E517_9BACT</name>
<dbReference type="InterPro" id="IPR050194">
    <property type="entry name" value="Glycosyltransferase_grp1"/>
</dbReference>
<proteinExistence type="predicted"/>
<dbReference type="PANTHER" id="PTHR45947">
    <property type="entry name" value="SULFOQUINOVOSYL TRANSFERASE SQD2"/>
    <property type="match status" value="1"/>
</dbReference>
<sequence length="160" mass="18871">MVGDGPYRNYIEKIKPKNLFIIGYLKGEKLAKSYSNSDIFLFPSETETYGLVVLEAMASGLPVIVSNKGAAHEHIEHNKSGFITETEEEYLKYIDLLINNENIKTKISKEAFYTAQRLNLEKTYLQYINEIFFNREKNNEDIRHYHLLPQKEWRNKEIYR</sequence>
<feature type="domain" description="Glycosyl transferase family 1" evidence="1">
    <location>
        <begin position="2"/>
        <end position="111"/>
    </location>
</feature>
<dbReference type="Gene3D" id="3.40.50.2000">
    <property type="entry name" value="Glycogen Phosphorylase B"/>
    <property type="match status" value="1"/>
</dbReference>
<dbReference type="Pfam" id="PF00534">
    <property type="entry name" value="Glycos_transf_1"/>
    <property type="match status" value="1"/>
</dbReference>
<dbReference type="SUPFAM" id="SSF53756">
    <property type="entry name" value="UDP-Glycosyltransferase/glycogen phosphorylase"/>
    <property type="match status" value="1"/>
</dbReference>